<keyword evidence="3" id="KW-1185">Reference proteome</keyword>
<proteinExistence type="predicted"/>
<dbReference type="AlphaFoldDB" id="A0A183ABT4"/>
<evidence type="ECO:0000313" key="3">
    <source>
        <dbReference type="Proteomes" id="UP000272942"/>
    </source>
</evidence>
<dbReference type="InterPro" id="IPR039181">
    <property type="entry name" value="Elapor1/2"/>
</dbReference>
<dbReference type="OrthoDB" id="439917at2759"/>
<organism evidence="4">
    <name type="scientific">Echinostoma caproni</name>
    <dbReference type="NCBI Taxonomy" id="27848"/>
    <lineage>
        <taxon>Eukaryota</taxon>
        <taxon>Metazoa</taxon>
        <taxon>Spiralia</taxon>
        <taxon>Lophotrochozoa</taxon>
        <taxon>Platyhelminthes</taxon>
        <taxon>Trematoda</taxon>
        <taxon>Digenea</taxon>
        <taxon>Plagiorchiida</taxon>
        <taxon>Echinostomata</taxon>
        <taxon>Echinostomatoidea</taxon>
        <taxon>Echinostomatidae</taxon>
        <taxon>Echinostoma</taxon>
    </lineage>
</organism>
<dbReference type="EMBL" id="UZAN01041278">
    <property type="protein sequence ID" value="VDP72536.1"/>
    <property type="molecule type" value="Genomic_DNA"/>
</dbReference>
<dbReference type="PANTHER" id="PTHR22727:SF15">
    <property type="entry name" value="MRH DOMAIN-CONTAINING PROTEIN"/>
    <property type="match status" value="1"/>
</dbReference>
<feature type="domain" description="Elapor1-like galactose binding" evidence="1">
    <location>
        <begin position="6"/>
        <end position="97"/>
    </location>
</feature>
<dbReference type="SMART" id="SM01411">
    <property type="entry name" value="Ephrin_rec_like"/>
    <property type="match status" value="2"/>
</dbReference>
<accession>A0A183ABT4</accession>
<dbReference type="GO" id="GO:0016020">
    <property type="term" value="C:membrane"/>
    <property type="evidence" value="ECO:0007669"/>
    <property type="project" value="TreeGrafter"/>
</dbReference>
<dbReference type="InterPro" id="IPR009030">
    <property type="entry name" value="Growth_fac_rcpt_cys_sf"/>
</dbReference>
<dbReference type="WBParaSite" id="ECPE_0000443101-mRNA-1">
    <property type="protein sequence ID" value="ECPE_0000443101-mRNA-1"/>
    <property type="gene ID" value="ECPE_0000443101"/>
</dbReference>
<dbReference type="Proteomes" id="UP000272942">
    <property type="component" value="Unassembled WGS sequence"/>
</dbReference>
<dbReference type="Gene3D" id="2.10.50.10">
    <property type="entry name" value="Tumor Necrosis Factor Receptor, subunit A, domain 2"/>
    <property type="match status" value="1"/>
</dbReference>
<protein>
    <submittedName>
        <fullName evidence="4">Ephrin_rec_like domain-containing protein</fullName>
    </submittedName>
</protein>
<dbReference type="InterPro" id="IPR056609">
    <property type="entry name" value="Elapor1-like_3rd"/>
</dbReference>
<dbReference type="Pfam" id="PF23032">
    <property type="entry name" value="GBD_ELAPOR1-like_3rd"/>
    <property type="match status" value="1"/>
</dbReference>
<evidence type="ECO:0000313" key="2">
    <source>
        <dbReference type="EMBL" id="VDP72536.1"/>
    </source>
</evidence>
<sequence length="352" mass="39349">MHLNNLKSGEVSFTYNIEDYNTMAFFTIRNTHCSQVPGTSFLLQHTGHHVYLNVSVKIPKGTNVLQWYLFTENNPFQSLFGFPDSLIKIARIRITGTPPIWRCTDCPAGTYNPYPGSSSCKVCQENTYSAAHSNECLPCSSSEYSRPGSAKCTVMAPCTQNDYMSYWTPCDSTGKRQKLWKWIQPKICNEQIGVTLPAPEAPVPCDPCPLGTTLSERMQCIPCPGSSGEKTNSPTCLSCDSEHVPAFGLIYSNWSYFPPFLDTQCRKAFDSTCEPWSLDSDFIGTGIGLDTDSVSTLTLRLPRGFVLSEESFVWDPWSQVTFIPPIPNTYLSVEFEVHCQFGCEFQLRQASV</sequence>
<gene>
    <name evidence="2" type="ORF">ECPE_LOCUS4419</name>
</gene>
<reference evidence="2 3" key="2">
    <citation type="submission" date="2018-11" db="EMBL/GenBank/DDBJ databases">
        <authorList>
            <consortium name="Pathogen Informatics"/>
        </authorList>
    </citation>
    <scope>NUCLEOTIDE SEQUENCE [LARGE SCALE GENOMIC DNA]</scope>
    <source>
        <strain evidence="2 3">Egypt</strain>
    </source>
</reference>
<dbReference type="PANTHER" id="PTHR22727">
    <property type="entry name" value="PROTEIN CBG13728"/>
    <property type="match status" value="1"/>
</dbReference>
<dbReference type="SUPFAM" id="SSF57184">
    <property type="entry name" value="Growth factor receptor domain"/>
    <property type="match status" value="1"/>
</dbReference>
<reference evidence="4" key="1">
    <citation type="submission" date="2016-06" db="UniProtKB">
        <authorList>
            <consortium name="WormBaseParasite"/>
        </authorList>
    </citation>
    <scope>IDENTIFICATION</scope>
</reference>
<evidence type="ECO:0000259" key="1">
    <source>
        <dbReference type="Pfam" id="PF23032"/>
    </source>
</evidence>
<evidence type="ECO:0000313" key="4">
    <source>
        <dbReference type="WBParaSite" id="ECPE_0000443101-mRNA-1"/>
    </source>
</evidence>
<name>A0A183ABT4_9TREM</name>